<dbReference type="OMA" id="VMNHESP"/>
<dbReference type="SUPFAM" id="SSF52075">
    <property type="entry name" value="Outer arm dynein light chain 1"/>
    <property type="match status" value="1"/>
</dbReference>
<dbReference type="Proteomes" id="UP000655225">
    <property type="component" value="Unassembled WGS sequence"/>
</dbReference>
<keyword evidence="1" id="KW-0433">Leucine-rich repeat</keyword>
<feature type="compositionally biased region" description="Basic residues" evidence="3">
    <location>
        <begin position="752"/>
        <end position="762"/>
    </location>
</feature>
<dbReference type="AlphaFoldDB" id="A0A834YD26"/>
<dbReference type="InterPro" id="IPR003591">
    <property type="entry name" value="Leu-rich_rpt_typical-subtyp"/>
</dbReference>
<feature type="compositionally biased region" description="Low complexity" evidence="3">
    <location>
        <begin position="741"/>
        <end position="751"/>
    </location>
</feature>
<dbReference type="SMART" id="SM00369">
    <property type="entry name" value="LRR_TYP"/>
    <property type="match status" value="3"/>
</dbReference>
<dbReference type="InterPro" id="IPR032675">
    <property type="entry name" value="LRR_dom_sf"/>
</dbReference>
<comment type="caution">
    <text evidence="4">The sequence shown here is derived from an EMBL/GenBank/DDBJ whole genome shotgun (WGS) entry which is preliminary data.</text>
</comment>
<protein>
    <submittedName>
        <fullName evidence="4">Uncharacterized protein</fullName>
    </submittedName>
</protein>
<dbReference type="EMBL" id="JABCRI010000024">
    <property type="protein sequence ID" value="KAF8377325.1"/>
    <property type="molecule type" value="Genomic_DNA"/>
</dbReference>
<evidence type="ECO:0000256" key="3">
    <source>
        <dbReference type="SAM" id="MobiDB-lite"/>
    </source>
</evidence>
<evidence type="ECO:0000256" key="2">
    <source>
        <dbReference type="ARBA" id="ARBA00022737"/>
    </source>
</evidence>
<accession>A0A834YD26</accession>
<evidence type="ECO:0000313" key="5">
    <source>
        <dbReference type="Proteomes" id="UP000655225"/>
    </source>
</evidence>
<dbReference type="FunFam" id="3.80.10.10:FF:000200">
    <property type="entry name" value="Outer arm dynein light chain 1 protein"/>
    <property type="match status" value="1"/>
</dbReference>
<evidence type="ECO:0000256" key="1">
    <source>
        <dbReference type="ARBA" id="ARBA00022614"/>
    </source>
</evidence>
<proteinExistence type="predicted"/>
<dbReference type="SMART" id="SM00365">
    <property type="entry name" value="LRR_SD22"/>
    <property type="match status" value="4"/>
</dbReference>
<dbReference type="PROSITE" id="PS51450">
    <property type="entry name" value="LRR"/>
    <property type="match status" value="4"/>
</dbReference>
<dbReference type="OrthoDB" id="1904536at2759"/>
<dbReference type="PANTHER" id="PTHR15454:SF37">
    <property type="entry name" value="OUTER ARM DYNEIN LIGHT CHAIN 1 PROTEIN"/>
    <property type="match status" value="1"/>
</dbReference>
<reference evidence="4 5" key="1">
    <citation type="submission" date="2020-04" db="EMBL/GenBank/DDBJ databases">
        <title>Plant Genome Project.</title>
        <authorList>
            <person name="Zhang R.-G."/>
        </authorList>
    </citation>
    <scope>NUCLEOTIDE SEQUENCE [LARGE SCALE GENOMIC DNA]</scope>
    <source>
        <strain evidence="4">YNK0</strain>
        <tissue evidence="4">Leaf</tissue>
    </source>
</reference>
<organism evidence="4 5">
    <name type="scientific">Tetracentron sinense</name>
    <name type="common">Spur-leaf</name>
    <dbReference type="NCBI Taxonomy" id="13715"/>
    <lineage>
        <taxon>Eukaryota</taxon>
        <taxon>Viridiplantae</taxon>
        <taxon>Streptophyta</taxon>
        <taxon>Embryophyta</taxon>
        <taxon>Tracheophyta</taxon>
        <taxon>Spermatophyta</taxon>
        <taxon>Magnoliopsida</taxon>
        <taxon>Trochodendrales</taxon>
        <taxon>Trochodendraceae</taxon>
        <taxon>Tetracentron</taxon>
    </lineage>
</organism>
<keyword evidence="5" id="KW-1185">Reference proteome</keyword>
<sequence length="772" mass="85650">MGVCRRLQHKLRRGIIPSSAVEQKDASWFLKTKHVSTIVDGNFGSVPSVYGVFTVIGEGEIFRTDFPQLLLKICCVYHSGRHYCDIFSEIEGGLPRFFCFSCFFAFQFDFVSGFEVYPLSEMAKFSCFSVLIGRKNKYKEEEKSSGLVHHNKGLGTLKVKLEADDLNCTSFNVSVPFDIQGNSTCKVKVVSDESPNGAEAAYEAEDEHDDCSSIKRDLSDSDLQSMKRNMNSSDSLVGMNAQLENKSERDAEVVVDLTQSGHVSDPGIGIVEFWASPKLKRSCSNLETRQVLKNIADQMPPSKSQSFEDLQVFSERMREEVFPGIQGSPGSVMTPCSADRVMLKKHSSSQVLPSRSRRLWWKLFLWSHRNLHKPWTSKSKPLSINHTLNQQGGYSSDTLEPNRSSELGKLRESRNNDPIIKNNQNWDNFHGGVSGLWPPNQWVAFSAESSSLTRVDEWVNSLETEPPLPINDEETGYKSIVFPPSPETGGSPARSTSHMSRHPSINVSAEVLHANSVIQSLNSSSTVAHIMGMGLKVIPTISRFSSLRSVDLSGNFIVHINPGSLPKGLHTLNLSRNKIATIEGLRELTRLRVLNLSYNRISRIGHGISNCTLIKELYLAGNKISDVEGLHRLLKLTVLDLSFNKLTTVKALSQLAANYNSLLALNLLGNPIQSNIGDDQLRKVVSGILPQLAYLNKQSIKPHRVREVVMDSVAKAALGNNGWTSHRKSLKRVGQGGLSSSGGHRSSPSAGHKSRHRLKSRSQHQSPMKRMS</sequence>
<dbReference type="FunFam" id="3.80.10.10:FF:000505">
    <property type="entry name" value="Outer arm dynein light chain 1 protein"/>
    <property type="match status" value="1"/>
</dbReference>
<name>A0A834YD26_TETSI</name>
<dbReference type="InterPro" id="IPR001611">
    <property type="entry name" value="Leu-rich_rpt"/>
</dbReference>
<evidence type="ECO:0000313" key="4">
    <source>
        <dbReference type="EMBL" id="KAF8377325.1"/>
    </source>
</evidence>
<dbReference type="GO" id="GO:0005737">
    <property type="term" value="C:cytoplasm"/>
    <property type="evidence" value="ECO:0007669"/>
    <property type="project" value="TreeGrafter"/>
</dbReference>
<dbReference type="PANTHER" id="PTHR15454">
    <property type="entry name" value="NISCHARIN RELATED"/>
    <property type="match status" value="1"/>
</dbReference>
<keyword evidence="2" id="KW-0677">Repeat</keyword>
<gene>
    <name evidence="4" type="ORF">HHK36_030700</name>
</gene>
<dbReference type="Pfam" id="PF13855">
    <property type="entry name" value="LRR_8"/>
    <property type="match status" value="1"/>
</dbReference>
<feature type="region of interest" description="Disordered" evidence="3">
    <location>
        <begin position="725"/>
        <end position="772"/>
    </location>
</feature>
<dbReference type="Gene3D" id="3.80.10.10">
    <property type="entry name" value="Ribonuclease Inhibitor"/>
    <property type="match status" value="2"/>
</dbReference>
<feature type="region of interest" description="Disordered" evidence="3">
    <location>
        <begin position="464"/>
        <end position="500"/>
    </location>
</feature>